<dbReference type="PANTHER" id="PTHR46080">
    <property type="entry name" value="MITOCHONDRIAL SUBSTRATE CARRIER FAMILY PROTEIN J"/>
    <property type="match status" value="1"/>
</dbReference>
<evidence type="ECO:0000313" key="4">
    <source>
        <dbReference type="EMBL" id="OTF95987.1"/>
    </source>
</evidence>
<dbReference type="Pfam" id="PF00153">
    <property type="entry name" value="Mito_carr"/>
    <property type="match status" value="1"/>
</dbReference>
<evidence type="ECO:0000313" key="5">
    <source>
        <dbReference type="Proteomes" id="UP000215914"/>
    </source>
</evidence>
<keyword evidence="3" id="KW-0472">Membrane</keyword>
<dbReference type="InParanoid" id="A0A251SAV4"/>
<comment type="subcellular location">
    <subcellularLocation>
        <location evidence="1">Membrane</location>
        <topology evidence="1">Multi-pass membrane protein</topology>
    </subcellularLocation>
</comment>
<evidence type="ECO:0000256" key="2">
    <source>
        <dbReference type="ARBA" id="ARBA00022692"/>
    </source>
</evidence>
<keyword evidence="5" id="KW-1185">Reference proteome</keyword>
<keyword evidence="2" id="KW-0812">Transmembrane</keyword>
<name>A0A251SAV4_HELAN</name>
<evidence type="ECO:0000256" key="1">
    <source>
        <dbReference type="ARBA" id="ARBA00004141"/>
    </source>
</evidence>
<dbReference type="AlphaFoldDB" id="A0A251SAV4"/>
<reference evidence="5" key="1">
    <citation type="journal article" date="2017" name="Nature">
        <title>The sunflower genome provides insights into oil metabolism, flowering and Asterid evolution.</title>
        <authorList>
            <person name="Badouin H."/>
            <person name="Gouzy J."/>
            <person name="Grassa C.J."/>
            <person name="Murat F."/>
            <person name="Staton S.E."/>
            <person name="Cottret L."/>
            <person name="Lelandais-Briere C."/>
            <person name="Owens G.L."/>
            <person name="Carrere S."/>
            <person name="Mayjonade B."/>
            <person name="Legrand L."/>
            <person name="Gill N."/>
            <person name="Kane N.C."/>
            <person name="Bowers J.E."/>
            <person name="Hubner S."/>
            <person name="Bellec A."/>
            <person name="Berard A."/>
            <person name="Berges H."/>
            <person name="Blanchet N."/>
            <person name="Boniface M.C."/>
            <person name="Brunel D."/>
            <person name="Catrice O."/>
            <person name="Chaidir N."/>
            <person name="Claudel C."/>
            <person name="Donnadieu C."/>
            <person name="Faraut T."/>
            <person name="Fievet G."/>
            <person name="Helmstetter N."/>
            <person name="King M."/>
            <person name="Knapp S.J."/>
            <person name="Lai Z."/>
            <person name="Le Paslier M.C."/>
            <person name="Lippi Y."/>
            <person name="Lorenzon L."/>
            <person name="Mandel J.R."/>
            <person name="Marage G."/>
            <person name="Marchand G."/>
            <person name="Marquand E."/>
            <person name="Bret-Mestries E."/>
            <person name="Morien E."/>
            <person name="Nambeesan S."/>
            <person name="Nguyen T."/>
            <person name="Pegot-Espagnet P."/>
            <person name="Pouilly N."/>
            <person name="Raftis F."/>
            <person name="Sallet E."/>
            <person name="Schiex T."/>
            <person name="Thomas J."/>
            <person name="Vandecasteele C."/>
            <person name="Vares D."/>
            <person name="Vear F."/>
            <person name="Vautrin S."/>
            <person name="Crespi M."/>
            <person name="Mangin B."/>
            <person name="Burke J.M."/>
            <person name="Salse J."/>
            <person name="Munos S."/>
            <person name="Vincourt P."/>
            <person name="Rieseberg L.H."/>
            <person name="Langlade N.B."/>
        </authorList>
    </citation>
    <scope>NUCLEOTIDE SEQUENCE [LARGE SCALE GENOMIC DNA]</scope>
    <source>
        <strain evidence="5">cv. SF193</strain>
    </source>
</reference>
<dbReference type="SUPFAM" id="SSF103506">
    <property type="entry name" value="Mitochondrial carrier"/>
    <property type="match status" value="1"/>
</dbReference>
<organism evidence="4 5">
    <name type="scientific">Helianthus annuus</name>
    <name type="common">Common sunflower</name>
    <dbReference type="NCBI Taxonomy" id="4232"/>
    <lineage>
        <taxon>Eukaryota</taxon>
        <taxon>Viridiplantae</taxon>
        <taxon>Streptophyta</taxon>
        <taxon>Embryophyta</taxon>
        <taxon>Tracheophyta</taxon>
        <taxon>Spermatophyta</taxon>
        <taxon>Magnoliopsida</taxon>
        <taxon>eudicotyledons</taxon>
        <taxon>Gunneridae</taxon>
        <taxon>Pentapetalae</taxon>
        <taxon>asterids</taxon>
        <taxon>campanulids</taxon>
        <taxon>Asterales</taxon>
        <taxon>Asteraceae</taxon>
        <taxon>Asteroideae</taxon>
        <taxon>Heliantheae alliance</taxon>
        <taxon>Heliantheae</taxon>
        <taxon>Helianthus</taxon>
    </lineage>
</organism>
<sequence length="139" mass="15961">MVQGISGRASYHVGLDVARKVMREYQVALQRIQSICMTYSPSSAVWWVSYTSSQRVIWSCSIVITTPLDSIKTQLHIQSWIFTKYFRSHLWATFWHLCVIKALIAEDRWKGFYTGIGPSFFSTSAWGTSMILASEYVSM</sequence>
<dbReference type="InterPro" id="IPR023395">
    <property type="entry name" value="MCP_dom_sf"/>
</dbReference>
<protein>
    <submittedName>
        <fullName evidence="4">Putative carrier protein</fullName>
    </submittedName>
</protein>
<evidence type="ECO:0000256" key="3">
    <source>
        <dbReference type="ARBA" id="ARBA00023136"/>
    </source>
</evidence>
<dbReference type="EMBL" id="CM007904">
    <property type="protein sequence ID" value="OTF95987.1"/>
    <property type="molecule type" value="Genomic_DNA"/>
</dbReference>
<dbReference type="Proteomes" id="UP000215914">
    <property type="component" value="Chromosome 15"/>
</dbReference>
<dbReference type="Gene3D" id="1.50.40.10">
    <property type="entry name" value="Mitochondrial carrier domain"/>
    <property type="match status" value="1"/>
</dbReference>
<accession>A0A251SAV4</accession>
<dbReference type="InterPro" id="IPR018108">
    <property type="entry name" value="MCP_transmembrane"/>
</dbReference>
<dbReference type="GO" id="GO:0016020">
    <property type="term" value="C:membrane"/>
    <property type="evidence" value="ECO:0007669"/>
    <property type="project" value="UniProtKB-SubCell"/>
</dbReference>
<dbReference type="PANTHER" id="PTHR46080:SF3">
    <property type="entry name" value="MITOCHONDRIAL SUBSTRATE CARRIER FAMILY PROTEIN"/>
    <property type="match status" value="1"/>
</dbReference>
<gene>
    <name evidence="4" type="ORF">HannXRQ_Chr15g0489121</name>
</gene>
<proteinExistence type="predicted"/>